<reference evidence="17" key="1">
    <citation type="submission" date="2022-11" db="UniProtKB">
        <authorList>
            <consortium name="WormBaseParasite"/>
        </authorList>
    </citation>
    <scope>IDENTIFICATION</scope>
</reference>
<dbReference type="GO" id="GO:0016020">
    <property type="term" value="C:membrane"/>
    <property type="evidence" value="ECO:0007669"/>
    <property type="project" value="UniProtKB-SubCell"/>
</dbReference>
<feature type="transmembrane region" description="Helical" evidence="14">
    <location>
        <begin position="563"/>
        <end position="583"/>
    </location>
</feature>
<dbReference type="InterPro" id="IPR012340">
    <property type="entry name" value="NA-bd_OB-fold"/>
</dbReference>
<dbReference type="SUPFAM" id="SSF110324">
    <property type="entry name" value="Ribosomal L27 protein-like"/>
    <property type="match status" value="1"/>
</dbReference>
<evidence type="ECO:0000256" key="7">
    <source>
        <dbReference type="ARBA" id="ARBA00022692"/>
    </source>
</evidence>
<evidence type="ECO:0000256" key="5">
    <source>
        <dbReference type="ARBA" id="ARBA00022490"/>
    </source>
</evidence>
<evidence type="ECO:0000256" key="11">
    <source>
        <dbReference type="ARBA" id="ARBA00023136"/>
    </source>
</evidence>
<dbReference type="SUPFAM" id="SSF54791">
    <property type="entry name" value="Eukaryotic type KH-domain (KH-domain type I)"/>
    <property type="match status" value="1"/>
</dbReference>
<name>A0A915P7S1_9BILA</name>
<keyword evidence="9" id="KW-0694">RNA-binding</keyword>
<keyword evidence="7 14" id="KW-0812">Transmembrane</keyword>
<keyword evidence="11 14" id="KW-0472">Membrane</keyword>
<evidence type="ECO:0000256" key="13">
    <source>
        <dbReference type="ARBA" id="ARBA00030615"/>
    </source>
</evidence>
<evidence type="ECO:0000256" key="10">
    <source>
        <dbReference type="ARBA" id="ARBA00022989"/>
    </source>
</evidence>
<accession>A0A915P7S1</accession>
<feature type="domain" description="K Homology" evidence="15">
    <location>
        <begin position="149"/>
        <end position="194"/>
    </location>
</feature>
<dbReference type="Gene3D" id="2.40.50.140">
    <property type="entry name" value="Nucleic acid-binding proteins"/>
    <property type="match status" value="1"/>
</dbReference>
<feature type="transmembrane region" description="Helical" evidence="14">
    <location>
        <begin position="390"/>
        <end position="413"/>
    </location>
</feature>
<dbReference type="WBParaSite" id="scf7180000423811.g11681">
    <property type="protein sequence ID" value="scf7180000423811.g11681"/>
    <property type="gene ID" value="scf7180000423811.g11681"/>
</dbReference>
<dbReference type="InterPro" id="IPR049469">
    <property type="entry name" value="RRP40_KH-I"/>
</dbReference>
<dbReference type="Gene3D" id="3.30.1370.10">
    <property type="entry name" value="K Homology domain, type 1"/>
    <property type="match status" value="1"/>
</dbReference>
<dbReference type="GO" id="GO:0005730">
    <property type="term" value="C:nucleolus"/>
    <property type="evidence" value="ECO:0007669"/>
    <property type="project" value="UniProtKB-SubCell"/>
</dbReference>
<dbReference type="InterPro" id="IPR026699">
    <property type="entry name" value="Exosome_RNA_bind1/RRP40/RRP4"/>
</dbReference>
<sequence>MTRIVLPGDFITDNFLVVSTQAPRLVGYGLQKREDGIYAVNAGILHEHDNKLWLNTSMKRYIPHSGDRVLGTVTAKVGDIFRVDIGGPDLALLNYTSFEGATKRNRPNVKVGDLIYGQIILTSKHFEPELSCVDSESRARGMGVISTPGLVFSVTLSHARNLLKENDQIIPALGKELKFEITIGVNGRIWVGGEHSTTITVQRVIIDSETTFSSNIPLLIKNALHGIFTNSDEKHFNAENGQYLELYNFFLAVFILAVMGTWLHDFYIYGKYPHSSFMAFPLEFYPIPSNNAYMVNYGCFIITCENTRIAMKVHSFVRENFCTNPTKMSTKTSEQSCASGKDSDVSEGVVDPQISTSTPSWKHFVYFMFCPALLYRHSYPMSQTRSWRKVFNHFLHCLASIYAVNISFTQVVIPLFSRIRYGEDGLYLVLLTAIFPSIIPGSVCLFIGIFYGLLHSWLSMFAEAMYFADRHFYSVNITGSNLFKNSTNWWSSRNMAYYYRSWNLVVHEWLYTYIYRDISNLVDFQKKYFKLGSTTFGNALAQMSVFFISAVFHEYWFTVGLRMFYPIIFFLYFVIGGIIFLLSNLIKKPSSTWNVVLWWNLMLGTGIFFACYASEWYARQKCSKIYENNLLDLLIPRVWDCQHRLK</sequence>
<evidence type="ECO:0000256" key="3">
    <source>
        <dbReference type="ARBA" id="ARBA00004604"/>
    </source>
</evidence>
<dbReference type="GO" id="GO:0003723">
    <property type="term" value="F:RNA binding"/>
    <property type="evidence" value="ECO:0007669"/>
    <property type="project" value="UniProtKB-KW"/>
</dbReference>
<keyword evidence="8" id="KW-0271">Exosome</keyword>
<dbReference type="InterPro" id="IPR036612">
    <property type="entry name" value="KH_dom_type_1_sf"/>
</dbReference>
<evidence type="ECO:0000256" key="1">
    <source>
        <dbReference type="ARBA" id="ARBA00004141"/>
    </source>
</evidence>
<evidence type="ECO:0000313" key="16">
    <source>
        <dbReference type="Proteomes" id="UP000887560"/>
    </source>
</evidence>
<organism evidence="16 17">
    <name type="scientific">Meloidogyne floridensis</name>
    <dbReference type="NCBI Taxonomy" id="298350"/>
    <lineage>
        <taxon>Eukaryota</taxon>
        <taxon>Metazoa</taxon>
        <taxon>Ecdysozoa</taxon>
        <taxon>Nematoda</taxon>
        <taxon>Chromadorea</taxon>
        <taxon>Rhabditida</taxon>
        <taxon>Tylenchina</taxon>
        <taxon>Tylenchomorpha</taxon>
        <taxon>Tylenchoidea</taxon>
        <taxon>Meloidogynidae</taxon>
        <taxon>Meloidogyninae</taxon>
        <taxon>Meloidogyne</taxon>
    </lineage>
</organism>
<evidence type="ECO:0000256" key="14">
    <source>
        <dbReference type="SAM" id="Phobius"/>
    </source>
</evidence>
<dbReference type="CDD" id="cd22526">
    <property type="entry name" value="KH-I_Rrp40"/>
    <property type="match status" value="1"/>
</dbReference>
<dbReference type="GO" id="GO:0000176">
    <property type="term" value="C:nuclear exosome (RNase complex)"/>
    <property type="evidence" value="ECO:0007669"/>
    <property type="project" value="TreeGrafter"/>
</dbReference>
<feature type="transmembrane region" description="Helical" evidence="14">
    <location>
        <begin position="246"/>
        <end position="268"/>
    </location>
</feature>
<dbReference type="GO" id="GO:0071035">
    <property type="term" value="P:nuclear polyadenylation-dependent rRNA catabolic process"/>
    <property type="evidence" value="ECO:0007669"/>
    <property type="project" value="TreeGrafter"/>
</dbReference>
<keyword evidence="5" id="KW-0963">Cytoplasm</keyword>
<proteinExistence type="inferred from homology"/>
<dbReference type="InterPro" id="IPR004088">
    <property type="entry name" value="KH_dom_type_1"/>
</dbReference>
<dbReference type="FunFam" id="2.40.50.140:FF:000112">
    <property type="entry name" value="Exosome complex component RRP40"/>
    <property type="match status" value="1"/>
</dbReference>
<evidence type="ECO:0000256" key="4">
    <source>
        <dbReference type="ARBA" id="ARBA00007841"/>
    </source>
</evidence>
<dbReference type="SUPFAM" id="SSF50249">
    <property type="entry name" value="Nucleic acid-binding proteins"/>
    <property type="match status" value="1"/>
</dbReference>
<evidence type="ECO:0000259" key="15">
    <source>
        <dbReference type="Pfam" id="PF15985"/>
    </source>
</evidence>
<comment type="similarity">
    <text evidence="4">Belongs to the RRP40 family.</text>
</comment>
<dbReference type="PANTHER" id="PTHR21321">
    <property type="entry name" value="PNAS-3 RELATED"/>
    <property type="match status" value="1"/>
</dbReference>
<dbReference type="AlphaFoldDB" id="A0A915P7S1"/>
<evidence type="ECO:0000256" key="12">
    <source>
        <dbReference type="ARBA" id="ARBA00023242"/>
    </source>
</evidence>
<dbReference type="Proteomes" id="UP000887560">
    <property type="component" value="Unplaced"/>
</dbReference>
<dbReference type="InterPro" id="IPR004299">
    <property type="entry name" value="MBOAT_fam"/>
</dbReference>
<keyword evidence="16" id="KW-1185">Reference proteome</keyword>
<dbReference type="GO" id="GO:0000467">
    <property type="term" value="P:exonucleolytic trimming to generate mature 3'-end of 5.8S rRNA from tricistronic rRNA transcript (SSU-rRNA, 5.8S rRNA, LSU-rRNA)"/>
    <property type="evidence" value="ECO:0007669"/>
    <property type="project" value="TreeGrafter"/>
</dbReference>
<dbReference type="GO" id="GO:0034475">
    <property type="term" value="P:U4 snRNA 3'-end processing"/>
    <property type="evidence" value="ECO:0007669"/>
    <property type="project" value="TreeGrafter"/>
</dbReference>
<dbReference type="CDD" id="cd05790">
    <property type="entry name" value="S1_Rrp40"/>
    <property type="match status" value="1"/>
</dbReference>
<keyword evidence="10 14" id="KW-1133">Transmembrane helix</keyword>
<evidence type="ECO:0000256" key="8">
    <source>
        <dbReference type="ARBA" id="ARBA00022835"/>
    </source>
</evidence>
<dbReference type="GO" id="GO:0000177">
    <property type="term" value="C:cytoplasmic exosome (RNase complex)"/>
    <property type="evidence" value="ECO:0007669"/>
    <property type="project" value="TreeGrafter"/>
</dbReference>
<feature type="transmembrane region" description="Helical" evidence="14">
    <location>
        <begin position="425"/>
        <end position="454"/>
    </location>
</feature>
<dbReference type="InterPro" id="IPR037319">
    <property type="entry name" value="Rrp40_S1"/>
</dbReference>
<evidence type="ECO:0000313" key="17">
    <source>
        <dbReference type="WBParaSite" id="scf7180000423811.g11681"/>
    </source>
</evidence>
<dbReference type="GO" id="GO:0071051">
    <property type="term" value="P:poly(A)-dependent snoRNA 3'-end processing"/>
    <property type="evidence" value="ECO:0007669"/>
    <property type="project" value="TreeGrafter"/>
</dbReference>
<dbReference type="Pfam" id="PF21262">
    <property type="entry name" value="RRP40_S1"/>
    <property type="match status" value="1"/>
</dbReference>
<dbReference type="Pfam" id="PF03062">
    <property type="entry name" value="MBOAT"/>
    <property type="match status" value="1"/>
</dbReference>
<keyword evidence="6" id="KW-0698">rRNA processing</keyword>
<dbReference type="Pfam" id="PF15985">
    <property type="entry name" value="KH_6"/>
    <property type="match status" value="1"/>
</dbReference>
<feature type="transmembrane region" description="Helical" evidence="14">
    <location>
        <begin position="595"/>
        <end position="618"/>
    </location>
</feature>
<dbReference type="GO" id="GO:0071038">
    <property type="term" value="P:TRAMP-dependent tRNA surveillance pathway"/>
    <property type="evidence" value="ECO:0007669"/>
    <property type="project" value="TreeGrafter"/>
</dbReference>
<keyword evidence="12" id="KW-0539">Nucleus</keyword>
<comment type="subcellular location">
    <subcellularLocation>
        <location evidence="2">Cytoplasm</location>
    </subcellularLocation>
    <subcellularLocation>
        <location evidence="1">Membrane</location>
        <topology evidence="1">Multi-pass membrane protein</topology>
    </subcellularLocation>
    <subcellularLocation>
        <location evidence="3">Nucleus</location>
        <location evidence="3">Nucleolus</location>
    </subcellularLocation>
</comment>
<evidence type="ECO:0000256" key="9">
    <source>
        <dbReference type="ARBA" id="ARBA00022884"/>
    </source>
</evidence>
<dbReference type="PANTHER" id="PTHR21321:SF1">
    <property type="entry name" value="EXOSOME COMPLEX COMPONENT RRP40"/>
    <property type="match status" value="1"/>
</dbReference>
<feature type="transmembrane region" description="Helical" evidence="14">
    <location>
        <begin position="536"/>
        <end position="557"/>
    </location>
</feature>
<evidence type="ECO:0000256" key="2">
    <source>
        <dbReference type="ARBA" id="ARBA00004496"/>
    </source>
</evidence>
<evidence type="ECO:0000256" key="6">
    <source>
        <dbReference type="ARBA" id="ARBA00022552"/>
    </source>
</evidence>
<dbReference type="GO" id="GO:0071034">
    <property type="term" value="P:CUT catabolic process"/>
    <property type="evidence" value="ECO:0007669"/>
    <property type="project" value="TreeGrafter"/>
</dbReference>
<protein>
    <recommendedName>
        <fullName evidence="13">Ribosomal RNA-processing protein 40</fullName>
    </recommendedName>
</protein>